<comment type="caution">
    <text evidence="1">The sequence shown here is derived from an EMBL/GenBank/DDBJ whole genome shotgun (WGS) entry which is preliminary data.</text>
</comment>
<evidence type="ECO:0000313" key="1">
    <source>
        <dbReference type="EMBL" id="GBP63078.1"/>
    </source>
</evidence>
<protein>
    <submittedName>
        <fullName evidence="1">Uncharacterized protein</fullName>
    </submittedName>
</protein>
<dbReference type="EMBL" id="BGZK01000858">
    <property type="protein sequence ID" value="GBP63078.1"/>
    <property type="molecule type" value="Genomic_DNA"/>
</dbReference>
<dbReference type="Proteomes" id="UP000299102">
    <property type="component" value="Unassembled WGS sequence"/>
</dbReference>
<accession>A0A4C1XI42</accession>
<sequence length="132" mass="15012">MKASEQIDDDGGIHLQLGRPKICMWIFNRFYINAIVNVSARFTTTFIATRNLKEFSVIKYNYTYNSPKENSTYSRKIHGRVHDTTFFFSQKVRTASHNSSSLITFQCSLTIDSQDTCKPIVTVVEPCCGLVG</sequence>
<reference evidence="1 2" key="1">
    <citation type="journal article" date="2019" name="Commun. Biol.">
        <title>The bagworm genome reveals a unique fibroin gene that provides high tensile strength.</title>
        <authorList>
            <person name="Kono N."/>
            <person name="Nakamura H."/>
            <person name="Ohtoshi R."/>
            <person name="Tomita M."/>
            <person name="Numata K."/>
            <person name="Arakawa K."/>
        </authorList>
    </citation>
    <scope>NUCLEOTIDE SEQUENCE [LARGE SCALE GENOMIC DNA]</scope>
</reference>
<proteinExistence type="predicted"/>
<keyword evidence="2" id="KW-1185">Reference proteome</keyword>
<name>A0A4C1XI42_EUMVA</name>
<organism evidence="1 2">
    <name type="scientific">Eumeta variegata</name>
    <name type="common">Bagworm moth</name>
    <name type="synonym">Eumeta japonica</name>
    <dbReference type="NCBI Taxonomy" id="151549"/>
    <lineage>
        <taxon>Eukaryota</taxon>
        <taxon>Metazoa</taxon>
        <taxon>Ecdysozoa</taxon>
        <taxon>Arthropoda</taxon>
        <taxon>Hexapoda</taxon>
        <taxon>Insecta</taxon>
        <taxon>Pterygota</taxon>
        <taxon>Neoptera</taxon>
        <taxon>Endopterygota</taxon>
        <taxon>Lepidoptera</taxon>
        <taxon>Glossata</taxon>
        <taxon>Ditrysia</taxon>
        <taxon>Tineoidea</taxon>
        <taxon>Psychidae</taxon>
        <taxon>Oiketicinae</taxon>
        <taxon>Eumeta</taxon>
    </lineage>
</organism>
<gene>
    <name evidence="1" type="ORF">EVAR_50034_1</name>
</gene>
<dbReference type="AlphaFoldDB" id="A0A4C1XI42"/>
<evidence type="ECO:0000313" key="2">
    <source>
        <dbReference type="Proteomes" id="UP000299102"/>
    </source>
</evidence>